<dbReference type="PANTHER" id="PTHR42830">
    <property type="entry name" value="OSMOTICALLY INDUCIBLE FAMILY PROTEIN"/>
    <property type="match status" value="1"/>
</dbReference>
<sequence>MKNHHYKITIQWTGNQGTGTSGYRDYERSHTISVENKAVIEGSSDPAFRGDKTKHNPEEMFLSSLSSCHMLWYLHFCSEAGIIVTEYTDEATGIMAETASGSGHFTEVTLHPTVTVAEESMVEKAEQLHHKANEYCFIANSVNFPVKHIPVMLVKSKNH</sequence>
<dbReference type="Gene3D" id="3.30.300.20">
    <property type="match status" value="1"/>
</dbReference>
<evidence type="ECO:0000313" key="2">
    <source>
        <dbReference type="EMBL" id="PRB87537.1"/>
    </source>
</evidence>
<dbReference type="EMBL" id="PCPP01000006">
    <property type="protein sequence ID" value="PRB80688.1"/>
    <property type="molecule type" value="Genomic_DNA"/>
</dbReference>
<dbReference type="Proteomes" id="UP000238325">
    <property type="component" value="Unassembled WGS sequence"/>
</dbReference>
<name>A0A2S9CJK3_CHRCI</name>
<dbReference type="InterPro" id="IPR036102">
    <property type="entry name" value="OsmC/Ohrsf"/>
</dbReference>
<dbReference type="EMBL" id="PCPH01000008">
    <property type="protein sequence ID" value="PRB87537.1"/>
    <property type="molecule type" value="Genomic_DNA"/>
</dbReference>
<dbReference type="Proteomes" id="UP000238534">
    <property type="component" value="Unassembled WGS sequence"/>
</dbReference>
<dbReference type="Pfam" id="PF02566">
    <property type="entry name" value="OsmC"/>
    <property type="match status" value="1"/>
</dbReference>
<gene>
    <name evidence="1" type="ORF">CQ022_21000</name>
    <name evidence="2" type="ORF">CQ033_21005</name>
</gene>
<dbReference type="PANTHER" id="PTHR42830:SF2">
    <property type="entry name" value="OSMC_OHR FAMILY PROTEIN"/>
    <property type="match status" value="1"/>
</dbReference>
<evidence type="ECO:0000313" key="1">
    <source>
        <dbReference type="EMBL" id="PRB80688.1"/>
    </source>
</evidence>
<dbReference type="AlphaFoldDB" id="A0A2S9CJK3"/>
<dbReference type="OrthoDB" id="9795405at2"/>
<dbReference type="SUPFAM" id="SSF82784">
    <property type="entry name" value="OsmC-like"/>
    <property type="match status" value="1"/>
</dbReference>
<dbReference type="RefSeq" id="WP_105684439.1">
    <property type="nucleotide sequence ID" value="NZ_JBBGZD010000006.1"/>
</dbReference>
<dbReference type="InterPro" id="IPR015946">
    <property type="entry name" value="KH_dom-like_a/b"/>
</dbReference>
<comment type="caution">
    <text evidence="1">The sequence shown here is derived from an EMBL/GenBank/DDBJ whole genome shotgun (WGS) entry which is preliminary data.</text>
</comment>
<evidence type="ECO:0000313" key="4">
    <source>
        <dbReference type="Proteomes" id="UP000238534"/>
    </source>
</evidence>
<proteinExistence type="predicted"/>
<dbReference type="InterPro" id="IPR003718">
    <property type="entry name" value="OsmC/Ohr_fam"/>
</dbReference>
<keyword evidence="3" id="KW-1185">Reference proteome</keyword>
<protein>
    <submittedName>
        <fullName evidence="1">Peroxiredoxin</fullName>
    </submittedName>
</protein>
<organism evidence="1 4">
    <name type="scientific">Chryseobacterium culicis</name>
    <dbReference type="NCBI Taxonomy" id="680127"/>
    <lineage>
        <taxon>Bacteria</taxon>
        <taxon>Pseudomonadati</taxon>
        <taxon>Bacteroidota</taxon>
        <taxon>Flavobacteriia</taxon>
        <taxon>Flavobacteriales</taxon>
        <taxon>Weeksellaceae</taxon>
        <taxon>Chryseobacterium group</taxon>
        <taxon>Chryseobacterium</taxon>
    </lineage>
</organism>
<reference evidence="3 4" key="1">
    <citation type="submission" date="2017-09" db="EMBL/GenBank/DDBJ databases">
        <title>Genomic, metabolic, and phenotypic characteristics of bacterial isolates from the natural microbiome of the model nematode Caenorhabditis elegans.</title>
        <authorList>
            <person name="Zimmermann J."/>
            <person name="Obeng N."/>
            <person name="Yang W."/>
            <person name="Obeng O."/>
            <person name="Kissoyan K."/>
            <person name="Pees B."/>
            <person name="Dirksen P."/>
            <person name="Hoppner M."/>
            <person name="Franke A."/>
            <person name="Rosenstiel P."/>
            <person name="Leippe M."/>
            <person name="Dierking K."/>
            <person name="Kaleta C."/>
            <person name="Schulenburg H."/>
        </authorList>
    </citation>
    <scope>NUCLEOTIDE SEQUENCE [LARGE SCALE GENOMIC DNA]</scope>
    <source>
        <strain evidence="1 4">MYb25</strain>
        <strain evidence="2 3">MYb44</strain>
    </source>
</reference>
<dbReference type="InterPro" id="IPR052707">
    <property type="entry name" value="OsmC_Ohr_Peroxiredoxin"/>
</dbReference>
<evidence type="ECO:0000313" key="3">
    <source>
        <dbReference type="Proteomes" id="UP000238325"/>
    </source>
</evidence>
<accession>A0A2S9CJK3</accession>